<dbReference type="FunFam" id="1.20.5.170:FF:000025">
    <property type="entry name" value="nuclear factor interleukin-3-regulated protein-like"/>
    <property type="match status" value="1"/>
</dbReference>
<evidence type="ECO:0000256" key="3">
    <source>
        <dbReference type="ARBA" id="ARBA00023125"/>
    </source>
</evidence>
<name>A0A7R8ZQI4_9CRUS</name>
<dbReference type="PROSITE" id="PS50217">
    <property type="entry name" value="BZIP"/>
    <property type="match status" value="1"/>
</dbReference>
<feature type="region of interest" description="Disordered" evidence="6">
    <location>
        <begin position="426"/>
        <end position="592"/>
    </location>
</feature>
<dbReference type="InterPro" id="IPR046347">
    <property type="entry name" value="bZIP_sf"/>
</dbReference>
<protein>
    <submittedName>
        <fullName evidence="7">Uncharacterized protein</fullName>
    </submittedName>
</protein>
<dbReference type="GO" id="GO:0007623">
    <property type="term" value="P:circadian rhythm"/>
    <property type="evidence" value="ECO:0007669"/>
    <property type="project" value="TreeGrafter"/>
</dbReference>
<feature type="compositionally biased region" description="Basic and acidic residues" evidence="6">
    <location>
        <begin position="98"/>
        <end position="113"/>
    </location>
</feature>
<dbReference type="SMART" id="SM00338">
    <property type="entry name" value="BRLZ"/>
    <property type="match status" value="1"/>
</dbReference>
<gene>
    <name evidence="7" type="ORF">CTOB1V02_LOCUS6364</name>
</gene>
<feature type="compositionally biased region" description="Pro residues" evidence="6">
    <location>
        <begin position="318"/>
        <end position="334"/>
    </location>
</feature>
<dbReference type="EMBL" id="OB661555">
    <property type="protein sequence ID" value="CAD7228481.1"/>
    <property type="molecule type" value="Genomic_DNA"/>
</dbReference>
<proteinExistence type="inferred from homology"/>
<reference evidence="7" key="1">
    <citation type="submission" date="2020-11" db="EMBL/GenBank/DDBJ databases">
        <authorList>
            <person name="Tran Van P."/>
        </authorList>
    </citation>
    <scope>NUCLEOTIDE SEQUENCE</scope>
</reference>
<feature type="compositionally biased region" description="Basic and acidic residues" evidence="6">
    <location>
        <begin position="572"/>
        <end position="592"/>
    </location>
</feature>
<dbReference type="GO" id="GO:0005634">
    <property type="term" value="C:nucleus"/>
    <property type="evidence" value="ECO:0007669"/>
    <property type="project" value="TreeGrafter"/>
</dbReference>
<dbReference type="Pfam" id="PF07716">
    <property type="entry name" value="bZIP_2"/>
    <property type="match status" value="1"/>
</dbReference>
<dbReference type="GO" id="GO:0003700">
    <property type="term" value="F:DNA-binding transcription factor activity"/>
    <property type="evidence" value="ECO:0007669"/>
    <property type="project" value="InterPro"/>
</dbReference>
<keyword evidence="5" id="KW-0539">Nucleus</keyword>
<evidence type="ECO:0000313" key="7">
    <source>
        <dbReference type="EMBL" id="CAD7228481.1"/>
    </source>
</evidence>
<dbReference type="PANTHER" id="PTHR15284">
    <property type="entry name" value="NUCLEAR FACTOR INTERLEUKIN-3-REGULATED PROTEIN"/>
    <property type="match status" value="1"/>
</dbReference>
<evidence type="ECO:0000256" key="2">
    <source>
        <dbReference type="ARBA" id="ARBA00023015"/>
    </source>
</evidence>
<dbReference type="Gene3D" id="1.20.5.170">
    <property type="match status" value="1"/>
</dbReference>
<comment type="similarity">
    <text evidence="1">Belongs to the bZIP family. NFIL3 subfamily.</text>
</comment>
<dbReference type="InterPro" id="IPR047229">
    <property type="entry name" value="NFIL3-like"/>
</dbReference>
<evidence type="ECO:0000256" key="4">
    <source>
        <dbReference type="ARBA" id="ARBA00023163"/>
    </source>
</evidence>
<keyword evidence="2" id="KW-0805">Transcription regulation</keyword>
<sequence length="592" mass="63908">MGQCEDQAIQIRIPYWELAGYILQQSSYVHVVLTHPMTSRQQRVALPTSPAAMDQFHGQSPPKMPGRHPQSHPHQSPYHPHPHPHARQMSISPVRGGDGVREALHIDTSHRGSDVNGGSGDEGSTTGGDLPPGVTAVNTRNGTILRKQREFIPDNRKDESYWDRRRRNNEAAKRSREKRRFNDMILEQRVVELTRQTHFLQAQLEVVREKFGLNPETLIDPDKVLASMPTADQILAIVKRNGKLLHQANGTPGGGNKGGGGPPSASPSQGSCPPMISPLPPANSELASHHIANGISHSGLSPRPPKVDSPTGSVAPSAPSPPPALPLPQHPPTHPHPESFCAGPPVDYHHPVNLLGSAATEFLIRRATTACASSAILLSHDEEALNLSTSQGGRQRAGSASSGLGLEEDLHRISSGMIPHKLRHKIHPMPNEVSPRGDGSGEDSCGSGSSDERDSGIGENANSPPRTQPLQGKRRSMDSGEDPITGPSPAKRWNHATAPSQAPRPPSEKKEGAAPSNAELTSQLARLASELEMLKSQLMPTNKPGKEAEREKGNEEEESEERSSPGSPKLPSIKEERASPDRLVIVEHQIRE</sequence>
<keyword evidence="4" id="KW-0804">Transcription</keyword>
<dbReference type="OrthoDB" id="6151507at2759"/>
<organism evidence="7">
    <name type="scientific">Cyprideis torosa</name>
    <dbReference type="NCBI Taxonomy" id="163714"/>
    <lineage>
        <taxon>Eukaryota</taxon>
        <taxon>Metazoa</taxon>
        <taxon>Ecdysozoa</taxon>
        <taxon>Arthropoda</taxon>
        <taxon>Crustacea</taxon>
        <taxon>Oligostraca</taxon>
        <taxon>Ostracoda</taxon>
        <taxon>Podocopa</taxon>
        <taxon>Podocopida</taxon>
        <taxon>Cytherocopina</taxon>
        <taxon>Cytheroidea</taxon>
        <taxon>Cytherideidae</taxon>
        <taxon>Cyprideis</taxon>
    </lineage>
</organism>
<dbReference type="InterPro" id="IPR004827">
    <property type="entry name" value="bZIP"/>
</dbReference>
<feature type="compositionally biased region" description="Gly residues" evidence="6">
    <location>
        <begin position="251"/>
        <end position="262"/>
    </location>
</feature>
<feature type="compositionally biased region" description="Basic and acidic residues" evidence="6">
    <location>
        <begin position="544"/>
        <end position="553"/>
    </location>
</feature>
<evidence type="ECO:0000256" key="6">
    <source>
        <dbReference type="SAM" id="MobiDB-lite"/>
    </source>
</evidence>
<feature type="compositionally biased region" description="Polar residues" evidence="6">
    <location>
        <begin position="460"/>
        <end position="470"/>
    </location>
</feature>
<evidence type="ECO:0000256" key="5">
    <source>
        <dbReference type="ARBA" id="ARBA00023242"/>
    </source>
</evidence>
<feature type="region of interest" description="Disordered" evidence="6">
    <location>
        <begin position="52"/>
        <end position="141"/>
    </location>
</feature>
<dbReference type="SUPFAM" id="SSF57959">
    <property type="entry name" value="Leucine zipper domain"/>
    <property type="match status" value="1"/>
</dbReference>
<feature type="region of interest" description="Disordered" evidence="6">
    <location>
        <begin position="246"/>
        <end position="342"/>
    </location>
</feature>
<dbReference type="PANTHER" id="PTHR15284:SF0">
    <property type="entry name" value="GH23983P"/>
    <property type="match status" value="1"/>
</dbReference>
<dbReference type="InterPro" id="IPR047106">
    <property type="entry name" value="NFIL3-like_bZIP"/>
</dbReference>
<dbReference type="PROSITE" id="PS00036">
    <property type="entry name" value="BZIP_BASIC"/>
    <property type="match status" value="1"/>
</dbReference>
<keyword evidence="3" id="KW-0238">DNA-binding</keyword>
<dbReference type="GO" id="GO:0003677">
    <property type="term" value="F:DNA binding"/>
    <property type="evidence" value="ECO:0007669"/>
    <property type="project" value="UniProtKB-KW"/>
</dbReference>
<evidence type="ECO:0000256" key="1">
    <source>
        <dbReference type="ARBA" id="ARBA00006079"/>
    </source>
</evidence>
<dbReference type="CDD" id="cd14694">
    <property type="entry name" value="bZIP_NFIL3"/>
    <property type="match status" value="1"/>
</dbReference>
<dbReference type="AlphaFoldDB" id="A0A7R8ZQI4"/>
<accession>A0A7R8ZQI4</accession>